<dbReference type="InterPro" id="IPR001680">
    <property type="entry name" value="WD40_rpt"/>
</dbReference>
<dbReference type="PROSITE" id="PS50082">
    <property type="entry name" value="WD_REPEATS_2"/>
    <property type="match status" value="1"/>
</dbReference>
<dbReference type="SUPFAM" id="SSF50978">
    <property type="entry name" value="WD40 repeat-like"/>
    <property type="match status" value="1"/>
</dbReference>
<organism evidence="5 6">
    <name type="scientific">Penicillium frequentans</name>
    <dbReference type="NCBI Taxonomy" id="3151616"/>
    <lineage>
        <taxon>Eukaryota</taxon>
        <taxon>Fungi</taxon>
        <taxon>Dikarya</taxon>
        <taxon>Ascomycota</taxon>
        <taxon>Pezizomycotina</taxon>
        <taxon>Eurotiomycetes</taxon>
        <taxon>Eurotiomycetidae</taxon>
        <taxon>Eurotiales</taxon>
        <taxon>Aspergillaceae</taxon>
        <taxon>Penicillium</taxon>
    </lineage>
</organism>
<dbReference type="InterPro" id="IPR033010">
    <property type="entry name" value="Cdc20/Fizzy"/>
</dbReference>
<comment type="caution">
    <text evidence="5">The sequence shown here is derived from an EMBL/GenBank/DDBJ whole genome shotgun (WGS) entry which is preliminary data.</text>
</comment>
<dbReference type="InterPro" id="IPR015943">
    <property type="entry name" value="WD40/YVTN_repeat-like_dom_sf"/>
</dbReference>
<dbReference type="GO" id="GO:1905786">
    <property type="term" value="P:positive regulation of anaphase-promoting complex-dependent catabolic process"/>
    <property type="evidence" value="ECO:0007669"/>
    <property type="project" value="TreeGrafter"/>
</dbReference>
<keyword evidence="2" id="KW-0677">Repeat</keyword>
<name>A0AAD6CQC4_9EURO</name>
<dbReference type="GO" id="GO:0031145">
    <property type="term" value="P:anaphase-promoting complex-dependent catabolic process"/>
    <property type="evidence" value="ECO:0007669"/>
    <property type="project" value="TreeGrafter"/>
</dbReference>
<dbReference type="GO" id="GO:1990757">
    <property type="term" value="F:ubiquitin ligase activator activity"/>
    <property type="evidence" value="ECO:0007669"/>
    <property type="project" value="TreeGrafter"/>
</dbReference>
<dbReference type="Proteomes" id="UP001220324">
    <property type="component" value="Unassembled WGS sequence"/>
</dbReference>
<dbReference type="Pfam" id="PF00400">
    <property type="entry name" value="WD40"/>
    <property type="match status" value="1"/>
</dbReference>
<feature type="compositionally biased region" description="Polar residues" evidence="4">
    <location>
        <begin position="536"/>
        <end position="551"/>
    </location>
</feature>
<dbReference type="SMART" id="SM00320">
    <property type="entry name" value="WD40"/>
    <property type="match status" value="6"/>
</dbReference>
<protein>
    <recommendedName>
        <fullName evidence="7">WD40 repeat-like protein</fullName>
    </recommendedName>
</protein>
<sequence length="857" mass="94132">MINSQCHSFEDASSAGSYNMPIISRSHSESSQDTGSVRRLQLTNTNFPFLKSPAGSQDLLPISNTRPVQATPVFQGNLSADAVSPERGRSRHRRPLNRVAARSAYSSPISPDRFIPKRDFAESPSTPYRVNKHPQQLSPRERLLRCRLPGEDPFLPTSQTRRSPAQSPRLTRSRQSPLHRPLLISNLTFMSPNRPNDFLRQVSSGGIWGVGGTSAMLGTSVSATNGAPSLLGRRTTAPNFVAKFLPRSTKAEEQNKHESRIALALNIDPTTRLVGTCRTHVERPPGPTSPDYERFAPFVWNDSTWKKGNREHWPMVPPQREAVPPKPFRILDAPYMRDDFYCSTLAYSFTSGVLAVGLAQCVYLWSEGYIVDRPPFGDHHPSNYVTSLSFSSENGGRSILAVGRQSGQLSLWSVSEDRVRFEISHPKAISCVSFKPRTSRRLSEGLQNIEVDAEFLVVGDEIGNIWLYSVEWPEIHSQWSWTGCMTLLAKISAHGQQVCGLAWSPDDQFFASGGNDNVCMLFDLHEILPPPKVGNSAFSTASSGPPGNSSIHGLPPLTSVTNPRRMASRRQIVSHLLPSRGQSALTSTTATPLLCSLGCLISGGTKTVLVPPNRQKHCLVHGAAVKAIAFAPWQPSLLATGGGTNDRAIHFFHTRTGVCLATINVFAQVTSLIWSQTRREIAATFGYSSPEHPFRIAVFAWPSCAQVAVIPWGPHGASWDGEDQDVNYDCGRALYAVSYPGRPPRPLRALLEDTDLLYATSPPPPSIPQHPAQSNEARESRRGPRAIRPKEKEGGVWCMRTMEEGCIIVASSDQTVKFHEVWTGRRKSISSAYGILGGSDILEGMEGIEKSGSEVIR</sequence>
<evidence type="ECO:0000256" key="3">
    <source>
        <dbReference type="PROSITE-ProRule" id="PRU00221"/>
    </source>
</evidence>
<feature type="region of interest" description="Disordered" evidence="4">
    <location>
        <begin position="760"/>
        <end position="790"/>
    </location>
</feature>
<dbReference type="GO" id="GO:0010997">
    <property type="term" value="F:anaphase-promoting complex binding"/>
    <property type="evidence" value="ECO:0007669"/>
    <property type="project" value="InterPro"/>
</dbReference>
<feature type="compositionally biased region" description="Basic and acidic residues" evidence="4">
    <location>
        <begin position="139"/>
        <end position="150"/>
    </location>
</feature>
<feature type="compositionally biased region" description="Polar residues" evidence="4">
    <location>
        <begin position="123"/>
        <end position="138"/>
    </location>
</feature>
<evidence type="ECO:0000313" key="5">
    <source>
        <dbReference type="EMBL" id="KAJ5533097.1"/>
    </source>
</evidence>
<feature type="repeat" description="WD" evidence="3">
    <location>
        <begin position="491"/>
        <end position="524"/>
    </location>
</feature>
<dbReference type="PANTHER" id="PTHR19918">
    <property type="entry name" value="CELL DIVISION CYCLE 20 CDC20 FIZZY -RELATED"/>
    <property type="match status" value="1"/>
</dbReference>
<evidence type="ECO:0000256" key="4">
    <source>
        <dbReference type="SAM" id="MobiDB-lite"/>
    </source>
</evidence>
<feature type="region of interest" description="Disordered" evidence="4">
    <location>
        <begin position="71"/>
        <end position="176"/>
    </location>
</feature>
<keyword evidence="1 3" id="KW-0853">WD repeat</keyword>
<evidence type="ECO:0000313" key="6">
    <source>
        <dbReference type="Proteomes" id="UP001220324"/>
    </source>
</evidence>
<dbReference type="InterPro" id="IPR036322">
    <property type="entry name" value="WD40_repeat_dom_sf"/>
</dbReference>
<accession>A0AAD6CQC4</accession>
<dbReference type="AlphaFoldDB" id="A0AAD6CQC4"/>
<reference evidence="5 6" key="1">
    <citation type="journal article" date="2023" name="IMA Fungus">
        <title>Comparative genomic study of the Penicillium genus elucidates a diverse pangenome and 15 lateral gene transfer events.</title>
        <authorList>
            <person name="Petersen C."/>
            <person name="Sorensen T."/>
            <person name="Nielsen M.R."/>
            <person name="Sondergaard T.E."/>
            <person name="Sorensen J.L."/>
            <person name="Fitzpatrick D.A."/>
            <person name="Frisvad J.C."/>
            <person name="Nielsen K.L."/>
        </authorList>
    </citation>
    <scope>NUCLEOTIDE SEQUENCE [LARGE SCALE GENOMIC DNA]</scope>
    <source>
        <strain evidence="5 6">IBT 35679</strain>
    </source>
</reference>
<feature type="region of interest" description="Disordered" evidence="4">
    <location>
        <begin position="536"/>
        <end position="560"/>
    </location>
</feature>
<evidence type="ECO:0000256" key="2">
    <source>
        <dbReference type="ARBA" id="ARBA00022737"/>
    </source>
</evidence>
<gene>
    <name evidence="5" type="ORF">N7494_009649</name>
</gene>
<keyword evidence="6" id="KW-1185">Reference proteome</keyword>
<feature type="compositionally biased region" description="Basic and acidic residues" evidence="4">
    <location>
        <begin position="776"/>
        <end position="790"/>
    </location>
</feature>
<dbReference type="Gene3D" id="2.130.10.10">
    <property type="entry name" value="YVTN repeat-like/Quinoprotein amine dehydrogenase"/>
    <property type="match status" value="2"/>
</dbReference>
<dbReference type="GO" id="GO:0005680">
    <property type="term" value="C:anaphase-promoting complex"/>
    <property type="evidence" value="ECO:0007669"/>
    <property type="project" value="TreeGrafter"/>
</dbReference>
<feature type="compositionally biased region" description="Polar residues" evidence="4">
    <location>
        <begin position="156"/>
        <end position="176"/>
    </location>
</feature>
<evidence type="ECO:0008006" key="7">
    <source>
        <dbReference type="Google" id="ProtNLM"/>
    </source>
</evidence>
<dbReference type="PANTHER" id="PTHR19918:SF5">
    <property type="entry name" value="MEIOSIS-SPECIFIC APC_C ACTIVATOR PROTEIN AMA1"/>
    <property type="match status" value="1"/>
</dbReference>
<dbReference type="PROSITE" id="PS50294">
    <property type="entry name" value="WD_REPEATS_REGION"/>
    <property type="match status" value="1"/>
</dbReference>
<proteinExistence type="predicted"/>
<dbReference type="EMBL" id="JAQIZZ010000007">
    <property type="protein sequence ID" value="KAJ5533097.1"/>
    <property type="molecule type" value="Genomic_DNA"/>
</dbReference>
<evidence type="ECO:0000256" key="1">
    <source>
        <dbReference type="ARBA" id="ARBA00022574"/>
    </source>
</evidence>